<keyword evidence="1" id="KW-0547">Nucleotide-binding</keyword>
<accession>A0A376P864</accession>
<keyword evidence="1" id="KW-0067">ATP-binding</keyword>
<gene>
    <name evidence="1" type="ORF">NCTC11341_06073</name>
</gene>
<proteinExistence type="predicted"/>
<dbReference type="Proteomes" id="UP000254428">
    <property type="component" value="Unassembled WGS sequence"/>
</dbReference>
<dbReference type="EMBL" id="UGBT01000002">
    <property type="protein sequence ID" value="STH74332.1"/>
    <property type="molecule type" value="Genomic_DNA"/>
</dbReference>
<name>A0A376P864_ECOLX</name>
<protein>
    <submittedName>
        <fullName evidence="1">Helicase</fullName>
    </submittedName>
</protein>
<evidence type="ECO:0000313" key="2">
    <source>
        <dbReference type="Proteomes" id="UP000254428"/>
    </source>
</evidence>
<keyword evidence="1" id="KW-0378">Hydrolase</keyword>
<reference evidence="1 2" key="1">
    <citation type="submission" date="2018-06" db="EMBL/GenBank/DDBJ databases">
        <authorList>
            <consortium name="Pathogen Informatics"/>
            <person name="Doyle S."/>
        </authorList>
    </citation>
    <scope>NUCLEOTIDE SEQUENCE [LARGE SCALE GENOMIC DNA]</scope>
    <source>
        <strain evidence="1 2">NCTC11341</strain>
    </source>
</reference>
<dbReference type="GO" id="GO:0004386">
    <property type="term" value="F:helicase activity"/>
    <property type="evidence" value="ECO:0007669"/>
    <property type="project" value="UniProtKB-KW"/>
</dbReference>
<sequence>MLQRCGANAALRDAEKTLNEALQKLRDAHTCEAAEDAPEGCAEHDGHTVDRKGRHFSRYILMMCFRMWLSVLNAGIRGWRNPGR</sequence>
<keyword evidence="1" id="KW-0347">Helicase</keyword>
<dbReference type="AlphaFoldDB" id="A0A376P864"/>
<organism evidence="1 2">
    <name type="scientific">Escherichia coli</name>
    <dbReference type="NCBI Taxonomy" id="562"/>
    <lineage>
        <taxon>Bacteria</taxon>
        <taxon>Pseudomonadati</taxon>
        <taxon>Pseudomonadota</taxon>
        <taxon>Gammaproteobacteria</taxon>
        <taxon>Enterobacterales</taxon>
        <taxon>Enterobacteriaceae</taxon>
        <taxon>Escherichia</taxon>
    </lineage>
</organism>
<evidence type="ECO:0000313" key="1">
    <source>
        <dbReference type="EMBL" id="STH74332.1"/>
    </source>
</evidence>